<dbReference type="InterPro" id="IPR041495">
    <property type="entry name" value="Mub_B2"/>
</dbReference>
<dbReference type="Pfam" id="PF17966">
    <property type="entry name" value="Muc_B2"/>
    <property type="match status" value="3"/>
</dbReference>
<gene>
    <name evidence="8" type="ORF">NCTC13765_01785</name>
</gene>
<feature type="region of interest" description="Disordered" evidence="6">
    <location>
        <begin position="1"/>
        <end position="65"/>
    </location>
</feature>
<dbReference type="Pfam" id="PF17965">
    <property type="entry name" value="MucBP_2"/>
    <property type="match status" value="3"/>
</dbReference>
<evidence type="ECO:0000256" key="3">
    <source>
        <dbReference type="ARBA" id="ARBA00022729"/>
    </source>
</evidence>
<dbReference type="InterPro" id="IPR041558">
    <property type="entry name" value="MucBP_2"/>
</dbReference>
<dbReference type="Gene3D" id="3.10.20.320">
    <property type="entry name" value="Putative peptidoglycan bound protein (lpxtg motif)"/>
    <property type="match status" value="1"/>
</dbReference>
<evidence type="ECO:0000259" key="7">
    <source>
        <dbReference type="PROSITE" id="PS50847"/>
    </source>
</evidence>
<feature type="compositionally biased region" description="Basic and acidic residues" evidence="6">
    <location>
        <begin position="1160"/>
        <end position="1171"/>
    </location>
</feature>
<keyword evidence="5" id="KW-0572">Peptidoglycan-anchor</keyword>
<dbReference type="Proteomes" id="UP000254634">
    <property type="component" value="Unassembled WGS sequence"/>
</dbReference>
<dbReference type="AlphaFoldDB" id="A0A380L1F7"/>
<accession>A0A380L1F7</accession>
<evidence type="ECO:0000256" key="4">
    <source>
        <dbReference type="ARBA" id="ARBA00022737"/>
    </source>
</evidence>
<dbReference type="Pfam" id="PF06458">
    <property type="entry name" value="MucBP"/>
    <property type="match status" value="1"/>
</dbReference>
<proteinExistence type="predicted"/>
<evidence type="ECO:0000313" key="9">
    <source>
        <dbReference type="Proteomes" id="UP000254634"/>
    </source>
</evidence>
<keyword evidence="1" id="KW-0134">Cell wall</keyword>
<dbReference type="InterPro" id="IPR019931">
    <property type="entry name" value="LPXTG_anchor"/>
</dbReference>
<reference evidence="8" key="1">
    <citation type="submission" date="2018-06" db="EMBL/GenBank/DDBJ databases">
        <authorList>
            <consortium name="Pathogen Informatics"/>
            <person name="Doyle S."/>
        </authorList>
    </citation>
    <scope>NUCLEOTIDE SEQUENCE [LARGE SCALE GENOMIC DNA]</scope>
    <source>
        <strain evidence="8">NCTC13765</strain>
    </source>
</reference>
<feature type="region of interest" description="Disordered" evidence="6">
    <location>
        <begin position="1155"/>
        <end position="1214"/>
    </location>
</feature>
<dbReference type="Gene3D" id="3.10.20.470">
    <property type="match status" value="3"/>
</dbReference>
<dbReference type="STRING" id="1123307.GCA_000380065_01461"/>
<evidence type="ECO:0000256" key="5">
    <source>
        <dbReference type="ARBA" id="ARBA00023088"/>
    </source>
</evidence>
<keyword evidence="3" id="KW-0732">Signal</keyword>
<evidence type="ECO:0000313" key="8">
    <source>
        <dbReference type="EMBL" id="SUN77268.1"/>
    </source>
</evidence>
<dbReference type="Gene3D" id="2.60.40.4300">
    <property type="match status" value="3"/>
</dbReference>
<evidence type="ECO:0000256" key="6">
    <source>
        <dbReference type="SAM" id="MobiDB-lite"/>
    </source>
</evidence>
<keyword evidence="2" id="KW-0964">Secreted</keyword>
<evidence type="ECO:0000256" key="1">
    <source>
        <dbReference type="ARBA" id="ARBA00022512"/>
    </source>
</evidence>
<dbReference type="InterPro" id="IPR009459">
    <property type="entry name" value="MucBP_dom"/>
</dbReference>
<organism evidence="8 9">
    <name type="scientific">Streptococcus massiliensis</name>
    <dbReference type="NCBI Taxonomy" id="313439"/>
    <lineage>
        <taxon>Bacteria</taxon>
        <taxon>Bacillati</taxon>
        <taxon>Bacillota</taxon>
        <taxon>Bacilli</taxon>
        <taxon>Lactobacillales</taxon>
        <taxon>Streptococcaceae</taxon>
        <taxon>Streptococcus</taxon>
    </lineage>
</organism>
<feature type="domain" description="Gram-positive cocci surface proteins LPxTG" evidence="7">
    <location>
        <begin position="1209"/>
        <end position="1244"/>
    </location>
</feature>
<name>A0A380L1F7_9STRE</name>
<keyword evidence="9" id="KW-1185">Reference proteome</keyword>
<dbReference type="PROSITE" id="PS50847">
    <property type="entry name" value="GRAM_POS_ANCHORING"/>
    <property type="match status" value="1"/>
</dbReference>
<sequence>MTQEKDIQTPAETDVPKTGTDSLVGKTEEEATGENTELDLSQAPIMPVTSAVAEDKAPASPSAAPKEIPTAILQRKARSVSHTQISSPIGSFEATVTTKDGVELHNGDSTNLDGQNAFLSEIKMKFSLLQDGNLKAGDKVRIPVTLTNNSYRYYDLILSSATASTIAGVGTLWFDASDPNNLAYVITLNSDFENLAPGTQKAISVTQKPSSQASLRATLSRKNIVLNINGMTFNFVPKPREFPKDELDFLISTLSQSNAANQINVGAMILDPNYLNNMLASNGTDPGNTGIPEGDVIMVNRVKPSGSKVISVNSPATIGTVTPSISEDGTYVVKNDPATSLNITNNPAANVTLPAGATDEDIIKALKAAGPNSRLAINNGDGTYTLAYNFGQFTGNKALTYHDIRPEDDVSTLSDQHQEIDRTDEVNEKVNKILAKTNVINGLIYMQTMYFSDASIVNSITGTTARYAVKDDNTTTQLSKWNINAATRPSNARAEGQTKITVRYVDTVGNEIASQAYQYGYPVGSTIASPSPDYDVKTKNITGYTLVKTAQPIASVAGTQLLDNTKVAFGAADKDVYFVYSVNKEKAQVRYIDDTTGATLETKELTGDYNTTDTYRTQPSIQNYQAQGYELVSDNYPSTGVTYNETVQKFEVHLKHKVTKTTESKDVKQTIRYVYEDGTKAADSKESKLTFTREVTTDAVTHQDTKGAWTATGGTSFAAVDSPVIPGFTPDQATVPAVDNVTADSSDSVVTVTYRAQSQKVVYTVIDDTTGTKLADKVALTSGSSNSTLPAAAQTQYDNIVASYTSKGYGLVSRDPLPATFDNDNKVDQEVIIHVKHETEDKQETKDVSLTVRYHGAGSQTPADKVQTAQWTRTVTLDKVTGSEVASTPWTADKVNYDAVPSPVIPGYTVDVATVPQEAVTQDNIVKDVNYTKEAPAQDQKVVYTVIDDTTGTKLADKVALTTGSSNSTLPAAAQTQYDNIIASYTSKGYGLVSHDPLPATFDNDNNIDQEVIIHVKHETEDKQETKDVSLTVRYHGAGSQTPADRVQTAQWTRTVTLDKVTGSEISATPWTADKANYEEVKTPLVQTFVADKAVVSGRAVTLDNQVEDVNYAPIGHVIPVDEDGKEIPGADHPIYPNDPTDPTKVLVTPVPEISGWTPDVKEVTPQDPTKDTPVVYRKPKPTPNPDQPKQPNTPDKPQKPGQPNKPILPKTGDKVASSALASLLGVGALFTAAGLVRGRKEEE</sequence>
<protein>
    <submittedName>
        <fullName evidence="8">MucBP domain protein</fullName>
    </submittedName>
</protein>
<dbReference type="EMBL" id="UHFR01000005">
    <property type="protein sequence ID" value="SUN77268.1"/>
    <property type="molecule type" value="Genomic_DNA"/>
</dbReference>
<evidence type="ECO:0000256" key="2">
    <source>
        <dbReference type="ARBA" id="ARBA00022525"/>
    </source>
</evidence>
<keyword evidence="4" id="KW-0677">Repeat</keyword>